<keyword evidence="2" id="KW-1185">Reference proteome</keyword>
<dbReference type="Proteomes" id="UP000789570">
    <property type="component" value="Unassembled WGS sequence"/>
</dbReference>
<organism evidence="1 2">
    <name type="scientific">Funneliformis caledonium</name>
    <dbReference type="NCBI Taxonomy" id="1117310"/>
    <lineage>
        <taxon>Eukaryota</taxon>
        <taxon>Fungi</taxon>
        <taxon>Fungi incertae sedis</taxon>
        <taxon>Mucoromycota</taxon>
        <taxon>Glomeromycotina</taxon>
        <taxon>Glomeromycetes</taxon>
        <taxon>Glomerales</taxon>
        <taxon>Glomeraceae</taxon>
        <taxon>Funneliformis</taxon>
    </lineage>
</organism>
<dbReference type="AlphaFoldDB" id="A0A9N9EX19"/>
<accession>A0A9N9EX19</accession>
<evidence type="ECO:0000313" key="1">
    <source>
        <dbReference type="EMBL" id="CAG8694370.1"/>
    </source>
</evidence>
<dbReference type="OrthoDB" id="2418982at2759"/>
<name>A0A9N9EX19_9GLOM</name>
<proteinExistence type="predicted"/>
<protein>
    <submittedName>
        <fullName evidence="1">12862_t:CDS:1</fullName>
    </submittedName>
</protein>
<reference evidence="1" key="1">
    <citation type="submission" date="2021-06" db="EMBL/GenBank/DDBJ databases">
        <authorList>
            <person name="Kallberg Y."/>
            <person name="Tangrot J."/>
            <person name="Rosling A."/>
        </authorList>
    </citation>
    <scope>NUCLEOTIDE SEQUENCE</scope>
    <source>
        <strain evidence="1">UK204</strain>
    </source>
</reference>
<sequence length="64" mass="7589">MAHLHLLLMEHFLDSQIFEKRQTYTAISRCSNWNNVKIKSLSKEAFTVDKSMIKEYERLEAKVS</sequence>
<gene>
    <name evidence="1" type="ORF">FCALED_LOCUS13136</name>
</gene>
<dbReference type="EMBL" id="CAJVPQ010007223">
    <property type="protein sequence ID" value="CAG8694370.1"/>
    <property type="molecule type" value="Genomic_DNA"/>
</dbReference>
<comment type="caution">
    <text evidence="1">The sequence shown here is derived from an EMBL/GenBank/DDBJ whole genome shotgun (WGS) entry which is preliminary data.</text>
</comment>
<evidence type="ECO:0000313" key="2">
    <source>
        <dbReference type="Proteomes" id="UP000789570"/>
    </source>
</evidence>